<reference evidence="1 2" key="1">
    <citation type="journal article" date="2016" name="Nat. Commun.">
        <title>Thousands of microbial genomes shed light on interconnected biogeochemical processes in an aquifer system.</title>
        <authorList>
            <person name="Anantharaman K."/>
            <person name="Brown C.T."/>
            <person name="Hug L.A."/>
            <person name="Sharon I."/>
            <person name="Castelle C.J."/>
            <person name="Probst A.J."/>
            <person name="Thomas B.C."/>
            <person name="Singh A."/>
            <person name="Wilkins M.J."/>
            <person name="Karaoz U."/>
            <person name="Brodie E.L."/>
            <person name="Williams K.H."/>
            <person name="Hubbard S.S."/>
            <person name="Banfield J.F."/>
        </authorList>
    </citation>
    <scope>NUCLEOTIDE SEQUENCE [LARGE SCALE GENOMIC DNA]</scope>
</reference>
<proteinExistence type="predicted"/>
<evidence type="ECO:0000313" key="1">
    <source>
        <dbReference type="EMBL" id="OGK39203.1"/>
    </source>
</evidence>
<evidence type="ECO:0000313" key="2">
    <source>
        <dbReference type="Proteomes" id="UP000179270"/>
    </source>
</evidence>
<accession>A0A1F7I791</accession>
<dbReference type="EMBL" id="MGAF01000055">
    <property type="protein sequence ID" value="OGK39203.1"/>
    <property type="molecule type" value="Genomic_DNA"/>
</dbReference>
<dbReference type="Proteomes" id="UP000179270">
    <property type="component" value="Unassembled WGS sequence"/>
</dbReference>
<organism evidence="1 2">
    <name type="scientific">Candidatus Roizmanbacteria bacterium RIFCSPLOWO2_01_FULL_35_13</name>
    <dbReference type="NCBI Taxonomy" id="1802055"/>
    <lineage>
        <taxon>Bacteria</taxon>
        <taxon>Candidatus Roizmaniibacteriota</taxon>
    </lineage>
</organism>
<sequence length="100" mass="11744">MGLIKNKEIFHPAQTGELNIEALEGKAFRKSTPPWTWVCENLEKRYYGLTVPTNTGVYKDPKDHTVKVIRINKRNQEIFWSIKPVLNMTLEEKVYHNIED</sequence>
<protein>
    <submittedName>
        <fullName evidence="1">Uncharacterized protein</fullName>
    </submittedName>
</protein>
<gene>
    <name evidence="1" type="ORF">A3A74_07615</name>
</gene>
<comment type="caution">
    <text evidence="1">The sequence shown here is derived from an EMBL/GenBank/DDBJ whole genome shotgun (WGS) entry which is preliminary data.</text>
</comment>
<name>A0A1F7I791_9BACT</name>
<dbReference type="AlphaFoldDB" id="A0A1F7I791"/>